<keyword evidence="1" id="KW-0732">Signal</keyword>
<evidence type="ECO:0000256" key="1">
    <source>
        <dbReference type="SAM" id="SignalP"/>
    </source>
</evidence>
<feature type="signal peptide" evidence="1">
    <location>
        <begin position="1"/>
        <end position="25"/>
    </location>
</feature>
<dbReference type="AlphaFoldDB" id="A0A418SY00"/>
<organism evidence="2 3">
    <name type="scientific">Paracoccus onubensis</name>
    <dbReference type="NCBI Taxonomy" id="1675788"/>
    <lineage>
        <taxon>Bacteria</taxon>
        <taxon>Pseudomonadati</taxon>
        <taxon>Pseudomonadota</taxon>
        <taxon>Alphaproteobacteria</taxon>
        <taxon>Rhodobacterales</taxon>
        <taxon>Paracoccaceae</taxon>
        <taxon>Paracoccus</taxon>
    </lineage>
</organism>
<name>A0A418SY00_9RHOB</name>
<reference evidence="3" key="1">
    <citation type="submission" date="2018-09" db="EMBL/GenBank/DDBJ databases">
        <title>Acidovorax cavernicola nov. sp. isolated from Gruta de las Maravillas (Aracena, Spain).</title>
        <authorList>
            <person name="Jurado V."/>
            <person name="Gutierrez-Patricio S."/>
            <person name="Gonzalez-Pimentel J.L."/>
            <person name="Miller A.Z."/>
            <person name="Laiz L."/>
            <person name="Saiz-Jimenez C."/>
        </authorList>
    </citation>
    <scope>NUCLEOTIDE SEQUENCE [LARGE SCALE GENOMIC DNA]</scope>
    <source>
        <strain evidence="3">1011MAR3C25</strain>
    </source>
</reference>
<dbReference type="Proteomes" id="UP000284202">
    <property type="component" value="Unassembled WGS sequence"/>
</dbReference>
<keyword evidence="3" id="KW-1185">Reference proteome</keyword>
<proteinExistence type="predicted"/>
<accession>A0A418SY00</accession>
<dbReference type="OrthoDB" id="8454136at2"/>
<feature type="chain" id="PRO_5019346357" evidence="1">
    <location>
        <begin position="26"/>
        <end position="159"/>
    </location>
</feature>
<gene>
    <name evidence="2" type="ORF">D3P04_08855</name>
</gene>
<comment type="caution">
    <text evidence="2">The sequence shown here is derived from an EMBL/GenBank/DDBJ whole genome shotgun (WGS) entry which is preliminary data.</text>
</comment>
<sequence>MIGFKAIISGLAFQGIAALAGAAYADSPCAGVDTDLTDPRTQDYTKLIAETVSEGLEGSEQLQPSDVEIYSYLESGNWSAVEAAVPTADIGMFFFEEIDGLKEFRDVWGGWADPSDRPELIAWAEALGTPEELATCFAHVIIDDVGENQGSTPTSSPPG</sequence>
<dbReference type="EMBL" id="QZCG01000005">
    <property type="protein sequence ID" value="RJE85852.1"/>
    <property type="molecule type" value="Genomic_DNA"/>
</dbReference>
<evidence type="ECO:0000313" key="3">
    <source>
        <dbReference type="Proteomes" id="UP000284202"/>
    </source>
</evidence>
<protein>
    <submittedName>
        <fullName evidence="2">Uncharacterized protein</fullName>
    </submittedName>
</protein>
<dbReference type="RefSeq" id="WP_119747971.1">
    <property type="nucleotide sequence ID" value="NZ_QZCG01000005.1"/>
</dbReference>
<evidence type="ECO:0000313" key="2">
    <source>
        <dbReference type="EMBL" id="RJE85852.1"/>
    </source>
</evidence>